<evidence type="ECO:0000259" key="15">
    <source>
        <dbReference type="Pfam" id="PF03159"/>
    </source>
</evidence>
<dbReference type="AlphaFoldDB" id="A0AAD4T4S0"/>
<dbReference type="Proteomes" id="UP001202328">
    <property type="component" value="Unassembled WGS sequence"/>
</dbReference>
<keyword evidence="7 13" id="KW-0378">Hydrolase</keyword>
<feature type="compositionally biased region" description="Basic residues" evidence="14">
    <location>
        <begin position="1051"/>
        <end position="1067"/>
    </location>
</feature>
<keyword evidence="5 13" id="KW-0507">mRNA processing</keyword>
<comment type="subcellular location">
    <subcellularLocation>
        <location evidence="1">Nucleus</location>
    </subcellularLocation>
</comment>
<reference evidence="17" key="1">
    <citation type="submission" date="2022-04" db="EMBL/GenBank/DDBJ databases">
        <title>A functionally conserved STORR gene fusion in Papaver species that diverged 16.8 million years ago.</title>
        <authorList>
            <person name="Catania T."/>
        </authorList>
    </citation>
    <scope>NUCLEOTIDE SEQUENCE</scope>
    <source>
        <strain evidence="17">S-188037</strain>
    </source>
</reference>
<keyword evidence="6 13" id="KW-0540">Nuclease</keyword>
<evidence type="ECO:0000256" key="6">
    <source>
        <dbReference type="ARBA" id="ARBA00022722"/>
    </source>
</evidence>
<dbReference type="InterPro" id="IPR004859">
    <property type="entry name" value="Xrn1_N"/>
</dbReference>
<dbReference type="GO" id="GO:0005634">
    <property type="term" value="C:nucleus"/>
    <property type="evidence" value="ECO:0007669"/>
    <property type="project" value="UniProtKB-SubCell"/>
</dbReference>
<dbReference type="GO" id="GO:0003723">
    <property type="term" value="F:RNA binding"/>
    <property type="evidence" value="ECO:0007669"/>
    <property type="project" value="TreeGrafter"/>
</dbReference>
<evidence type="ECO:0000256" key="1">
    <source>
        <dbReference type="ARBA" id="ARBA00004123"/>
    </source>
</evidence>
<comment type="function">
    <text evidence="12">Possesses 5'-&gt;3' exoribonuclease activity. Required for the processing of nuclear mRNA and rRNA precursors. May promote the termination of transcription by RNA polymerase II. Essential for vegetative cell growth and chromosome segregation.</text>
</comment>
<dbReference type="GO" id="GO:0000956">
    <property type="term" value="P:nuclear-transcribed mRNA catabolic process"/>
    <property type="evidence" value="ECO:0007669"/>
    <property type="project" value="TreeGrafter"/>
</dbReference>
<feature type="compositionally biased region" description="Basic and acidic residues" evidence="14">
    <location>
        <begin position="986"/>
        <end position="998"/>
    </location>
</feature>
<evidence type="ECO:0000313" key="18">
    <source>
        <dbReference type="Proteomes" id="UP001202328"/>
    </source>
</evidence>
<sequence>MGIPAFYRWLVTKYPLSVVEVLEEVPGVVNGEKIPLDTSKRNPNGVEFDNLYLDMNGIIHPCFHPEGRPAPDTYDEVFKDVFRYIDRIFSLVRPRKILYMAIDGVAPRAKMNQQRARRFRSSKDAADAAAEEKLKHEYEKMLPTLEQAKTLDSNVITPGTEFMASLTSSLQYYIHLRLNSDPGWRGIKVILSDASVPGEGEHKIMSYIRLQRNLPGYDPNTRHCLYGLDADLIMLGLATHEIHFAVLREDVRMDQNKSKRGAEAKSKLEGKDANDNISNQCFVFLNMWVLRDYLVHDMKIPGSAVKQDIERLIDDFVFMCVFVGNDFLPHVPSLDISEGALDLLMDVYKKEFVNMGGHLTNSYEVNLKRVEHFLQMAGLNENAIFRKRSQVEKEKRQFFKDIPGVNRGSFKGTHRLPEQKKNLKAFWEFLEHSSKTVSATLGNSGAEEVPPPIITTASNGTLAVVDNSGVEEARTHITASAAPASSGISAFVDNVKLGEEGWKKRYYAEKFEADTPDEMEKFRTHAVLKYIEGICWVMHYYYQGVCSWQWFYPYHYAPFASDFHGLERLEIHFTLGEPFKPLNQLMAVLPAASSHALPVLYRKLMTDSTSPILDFYPEDFELDMNGKRFAWQAVCKLPFIKESRLLAEIAKVEHSLTEEEKRRNRVGLDGLFFHISHPLANSVFSFCKNMKDHPKLSMAKVKRRINPGFSGGMNGYMYISAEPVQKPEICSPVEDMDIIKSNKVIAVFYKLPPRHPHIPRPPEGVVIPRKIVRRKDILLSGKLWHEKSSIFGCDSESSTVKSISGNLLGELSHRLILSYYERDVKELTLSCVTEPKVQVTKQGVKRERQQSGASIPCKKMSLIKTIPEKNILEICEGPEDVRSMKFDGDVTSATVATPCEKSSKETACEKTKENSETVNRTGKRKRNGHAERLKKWKLNQKATADLNDSLSISKAGKRERHEKDGEHLKKKTTPKLVGHVRVNNAGKRDQSEKDAEGLKKRKLKQKTIPELDGNATTTTAAAATVIAPCQTGSKETACEKIKENSKSVNKAGKRKHCDKDSKRLKKRKLEDNPRT</sequence>
<evidence type="ECO:0000256" key="9">
    <source>
        <dbReference type="ARBA" id="ARBA00023015"/>
    </source>
</evidence>
<keyword evidence="18" id="KW-1185">Reference proteome</keyword>
<dbReference type="EMBL" id="JAJJMB010005149">
    <property type="protein sequence ID" value="KAI3940439.1"/>
    <property type="molecule type" value="Genomic_DNA"/>
</dbReference>
<dbReference type="FunFam" id="3.40.50.12390:FF:000005">
    <property type="entry name" value="5'-3' exoribonuclease 2"/>
    <property type="match status" value="1"/>
</dbReference>
<dbReference type="PANTHER" id="PTHR12341:SF53">
    <property type="entry name" value="5'-3' EXORIBONUCLEASE"/>
    <property type="match status" value="1"/>
</dbReference>
<evidence type="ECO:0000256" key="11">
    <source>
        <dbReference type="ARBA" id="ARBA00023242"/>
    </source>
</evidence>
<evidence type="ECO:0000256" key="13">
    <source>
        <dbReference type="PIRNR" id="PIRNR037239"/>
    </source>
</evidence>
<evidence type="ECO:0000256" key="10">
    <source>
        <dbReference type="ARBA" id="ARBA00023163"/>
    </source>
</evidence>
<organism evidence="17 18">
    <name type="scientific">Papaver atlanticum</name>
    <dbReference type="NCBI Taxonomy" id="357466"/>
    <lineage>
        <taxon>Eukaryota</taxon>
        <taxon>Viridiplantae</taxon>
        <taxon>Streptophyta</taxon>
        <taxon>Embryophyta</taxon>
        <taxon>Tracheophyta</taxon>
        <taxon>Spermatophyta</taxon>
        <taxon>Magnoliopsida</taxon>
        <taxon>Ranunculales</taxon>
        <taxon>Papaveraceae</taxon>
        <taxon>Papaveroideae</taxon>
        <taxon>Papaver</taxon>
    </lineage>
</organism>
<evidence type="ECO:0000256" key="8">
    <source>
        <dbReference type="ARBA" id="ARBA00022839"/>
    </source>
</evidence>
<evidence type="ECO:0000256" key="14">
    <source>
        <dbReference type="SAM" id="MobiDB-lite"/>
    </source>
</evidence>
<dbReference type="GO" id="GO:0004534">
    <property type="term" value="F:5'-3' RNA exonuclease activity"/>
    <property type="evidence" value="ECO:0007669"/>
    <property type="project" value="UniProtKB-UniRule"/>
</dbReference>
<dbReference type="GO" id="GO:0006397">
    <property type="term" value="P:mRNA processing"/>
    <property type="evidence" value="ECO:0007669"/>
    <property type="project" value="UniProtKB-UniRule"/>
</dbReference>
<dbReference type="GO" id="GO:0006364">
    <property type="term" value="P:rRNA processing"/>
    <property type="evidence" value="ECO:0007669"/>
    <property type="project" value="UniProtKB-KW"/>
</dbReference>
<keyword evidence="8 13" id="KW-0269">Exonuclease</keyword>
<dbReference type="Pfam" id="PF17846">
    <property type="entry name" value="XRN_M"/>
    <property type="match status" value="1"/>
</dbReference>
<comment type="function">
    <text evidence="13">Possesses 5'-&gt;3' exoribonuclease activity. Acts as an endogenous post-transcriptional gene silencing (PTGS) suppressor.</text>
</comment>
<feature type="domain" description="Xrn1 helical" evidence="16">
    <location>
        <begin position="307"/>
        <end position="777"/>
    </location>
</feature>
<evidence type="ECO:0000256" key="4">
    <source>
        <dbReference type="ARBA" id="ARBA00022552"/>
    </source>
</evidence>
<keyword evidence="9" id="KW-0805">Transcription regulation</keyword>
<gene>
    <name evidence="17" type="ORF">MKW98_024846</name>
</gene>
<keyword evidence="4" id="KW-0698">rRNA processing</keyword>
<evidence type="ECO:0000256" key="2">
    <source>
        <dbReference type="ARBA" id="ARBA00006994"/>
    </source>
</evidence>
<feature type="compositionally biased region" description="Basic and acidic residues" evidence="14">
    <location>
        <begin position="1036"/>
        <end position="1045"/>
    </location>
</feature>
<protein>
    <recommendedName>
        <fullName evidence="13">5'-3' exoribonuclease</fullName>
        <ecNumber evidence="13">3.1.13.-</ecNumber>
    </recommendedName>
</protein>
<dbReference type="Gene3D" id="3.40.50.12390">
    <property type="match status" value="1"/>
</dbReference>
<keyword evidence="11" id="KW-0539">Nucleus</keyword>
<feature type="region of interest" description="Disordered" evidence="14">
    <location>
        <begin position="947"/>
        <end position="1020"/>
    </location>
</feature>
<evidence type="ECO:0000256" key="7">
    <source>
        <dbReference type="ARBA" id="ARBA00022801"/>
    </source>
</evidence>
<feature type="region of interest" description="Disordered" evidence="14">
    <location>
        <begin position="1033"/>
        <end position="1075"/>
    </location>
</feature>
<comment type="caution">
    <text evidence="17">The sequence shown here is derived from an EMBL/GenBank/DDBJ whole genome shotgun (WGS) entry which is preliminary data.</text>
</comment>
<dbReference type="FunFam" id="3.40.50.12390:FF:000003">
    <property type="entry name" value="5'-3' exoribonuclease"/>
    <property type="match status" value="1"/>
</dbReference>
<dbReference type="EC" id="3.1.13.-" evidence="13"/>
<dbReference type="InterPro" id="IPR041412">
    <property type="entry name" value="Xrn1_helical"/>
</dbReference>
<keyword evidence="3" id="KW-0806">Transcription termination</keyword>
<accession>A0AAD4T4S0</accession>
<dbReference type="GO" id="GO:0006353">
    <property type="term" value="P:DNA-templated transcription termination"/>
    <property type="evidence" value="ECO:0007669"/>
    <property type="project" value="UniProtKB-KW"/>
</dbReference>
<name>A0AAD4T4S0_9MAGN</name>
<proteinExistence type="inferred from homology"/>
<keyword evidence="10" id="KW-0804">Transcription</keyword>
<evidence type="ECO:0000256" key="12">
    <source>
        <dbReference type="ARBA" id="ARBA00046137"/>
    </source>
</evidence>
<comment type="similarity">
    <text evidence="2 13">Belongs to the 5'-3' exonuclease family. XRN2/RAT1 subfamily.</text>
</comment>
<dbReference type="InterPro" id="IPR017151">
    <property type="entry name" value="Xrn2/3/4"/>
</dbReference>
<dbReference type="PIRSF" id="PIRSF037239">
    <property type="entry name" value="Exonuclease_Xrn2"/>
    <property type="match status" value="1"/>
</dbReference>
<feature type="region of interest" description="Disordered" evidence="14">
    <location>
        <begin position="910"/>
        <end position="929"/>
    </location>
</feature>
<evidence type="ECO:0000256" key="5">
    <source>
        <dbReference type="ARBA" id="ARBA00022664"/>
    </source>
</evidence>
<evidence type="ECO:0000259" key="16">
    <source>
        <dbReference type="Pfam" id="PF17846"/>
    </source>
</evidence>
<evidence type="ECO:0000313" key="17">
    <source>
        <dbReference type="EMBL" id="KAI3940439.1"/>
    </source>
</evidence>
<feature type="domain" description="Xrn1 N-terminal" evidence="15">
    <location>
        <begin position="1"/>
        <end position="250"/>
    </location>
</feature>
<dbReference type="Pfam" id="PF03159">
    <property type="entry name" value="XRN_N"/>
    <property type="match status" value="1"/>
</dbReference>
<dbReference type="InterPro" id="IPR027073">
    <property type="entry name" value="5_3_exoribonuclease"/>
</dbReference>
<dbReference type="PANTHER" id="PTHR12341">
    <property type="entry name" value="5'-&gt;3' EXORIBONUCLEASE"/>
    <property type="match status" value="1"/>
</dbReference>
<evidence type="ECO:0000256" key="3">
    <source>
        <dbReference type="ARBA" id="ARBA00022472"/>
    </source>
</evidence>
<dbReference type="CDD" id="cd18673">
    <property type="entry name" value="PIN_XRN1-2-like"/>
    <property type="match status" value="1"/>
</dbReference>
<dbReference type="Gene3D" id="1.25.40.1050">
    <property type="match status" value="1"/>
</dbReference>
<dbReference type="FunFam" id="1.25.40.1050:FF:000002">
    <property type="entry name" value="5'-3' exoribonuclease"/>
    <property type="match status" value="1"/>
</dbReference>